<comment type="caution">
    <text evidence="2">The sequence shown here is derived from an EMBL/GenBank/DDBJ whole genome shotgun (WGS) entry which is preliminary data.</text>
</comment>
<accession>A0AAI9BZ04</accession>
<evidence type="ECO:0000313" key="3">
    <source>
        <dbReference type="Proteomes" id="UP001218208"/>
    </source>
</evidence>
<evidence type="ECO:0000313" key="2">
    <source>
        <dbReference type="EMBL" id="EKT4091003.1"/>
    </source>
</evidence>
<keyword evidence="1" id="KW-0732">Signal</keyword>
<reference evidence="2" key="1">
    <citation type="submission" date="2022-07" db="EMBL/GenBank/DDBJ databases">
        <authorList>
            <consortium name="DAFM: The Division of Animal and Food Microbiology"/>
        </authorList>
    </citation>
    <scope>NUCLEOTIDE SEQUENCE</scope>
    <source>
        <strain evidence="2">19MO01SH01-2</strain>
    </source>
</reference>
<feature type="chain" id="PRO_5042572626" evidence="1">
    <location>
        <begin position="34"/>
        <end position="313"/>
    </location>
</feature>
<dbReference type="RefSeq" id="WP_219634996.1">
    <property type="nucleotide sequence ID" value="NZ_CP080573.1"/>
</dbReference>
<organism evidence="2 3">
    <name type="scientific">Stenotrophomonas maltophilia</name>
    <name type="common">Pseudomonas maltophilia</name>
    <name type="synonym">Xanthomonas maltophilia</name>
    <dbReference type="NCBI Taxonomy" id="40324"/>
    <lineage>
        <taxon>Bacteria</taxon>
        <taxon>Pseudomonadati</taxon>
        <taxon>Pseudomonadota</taxon>
        <taxon>Gammaproteobacteria</taxon>
        <taxon>Lysobacterales</taxon>
        <taxon>Lysobacteraceae</taxon>
        <taxon>Stenotrophomonas</taxon>
        <taxon>Stenotrophomonas maltophilia group</taxon>
    </lineage>
</organism>
<sequence length="313" mass="34916">MRHPPYAIGSRQAPFMLSVLALVGSSVALPAQAALPSGNLGLTSFNDGKSKPGNLFQQFVNVYEADRFMDAQGRPRPVDNELQTTVLATFVGRITEHKVFGAWYGYEALQPVLFANADFNPKVSTGNGLGNLSVSPVVLQWPETTLFGRPYFQRLNLQVQLPTGSYHRDRAINPSSNAWAFNPHYALTWEFADNWELSSRIHYLWTGRNNDPNPALATDYVQPGQALHANVSVSRAVGQNWRLGLSGYALKQISAERIDGRTRADSLERISALGPAVQFGTGRTRIMVHYYKEFDAANRSEGDRLLLRWFQLF</sequence>
<name>A0AAI9BZ04_STEMA</name>
<protein>
    <submittedName>
        <fullName evidence="2">Transporter</fullName>
    </submittedName>
</protein>
<dbReference type="Pfam" id="PF13557">
    <property type="entry name" value="Phenol_MetA_deg"/>
    <property type="match status" value="1"/>
</dbReference>
<dbReference type="EMBL" id="ABLOJW010000002">
    <property type="protein sequence ID" value="EKT4091003.1"/>
    <property type="molecule type" value="Genomic_DNA"/>
</dbReference>
<proteinExistence type="predicted"/>
<dbReference type="Proteomes" id="UP001218208">
    <property type="component" value="Unassembled WGS sequence"/>
</dbReference>
<dbReference type="AlphaFoldDB" id="A0AAI9BZ04"/>
<gene>
    <name evidence="2" type="ORF">QEG23_000476</name>
</gene>
<dbReference type="InterPro" id="IPR025737">
    <property type="entry name" value="FApF"/>
</dbReference>
<evidence type="ECO:0000256" key="1">
    <source>
        <dbReference type="SAM" id="SignalP"/>
    </source>
</evidence>
<feature type="signal peptide" evidence="1">
    <location>
        <begin position="1"/>
        <end position="33"/>
    </location>
</feature>